<sequence>MEEKQLQVKIEEYEGRKIELKKKDTESDFLLNDLQRVYQQQAEILEEFLYYSKGTEAERSARIDLEMLEDERTEAFRTFDAGKEELTELVSETERKKIQAEDDLLWLQKKQQAQKEEEDA</sequence>
<dbReference type="STRING" id="118060.ATZ35_03565"/>
<gene>
    <name evidence="1" type="ORF">ATZ35_03565</name>
</gene>
<dbReference type="KEGG" id="erx:ATZ35_03565"/>
<organism evidence="1 2">
    <name type="scientific">Enterococcus rotai</name>
    <dbReference type="NCBI Taxonomy" id="118060"/>
    <lineage>
        <taxon>Bacteria</taxon>
        <taxon>Bacillati</taxon>
        <taxon>Bacillota</taxon>
        <taxon>Bacilli</taxon>
        <taxon>Lactobacillales</taxon>
        <taxon>Enterococcaceae</taxon>
        <taxon>Enterococcus</taxon>
    </lineage>
</organism>
<dbReference type="AlphaFoldDB" id="A0A0U2XBY6"/>
<proteinExistence type="predicted"/>
<protein>
    <submittedName>
        <fullName evidence="1">Uncharacterized protein</fullName>
    </submittedName>
</protein>
<reference evidence="2" key="1">
    <citation type="submission" date="2015-12" db="EMBL/GenBank/DDBJ databases">
        <authorList>
            <person name="Lauer A."/>
            <person name="Humrighouse B."/>
            <person name="Loparev V."/>
            <person name="Shewmaker P.L."/>
            <person name="Whitney A.M."/>
            <person name="McLaughlin R.W."/>
        </authorList>
    </citation>
    <scope>NUCLEOTIDE SEQUENCE [LARGE SCALE GENOMIC DNA]</scope>
    <source>
        <strain evidence="2">LMG 26678</strain>
    </source>
</reference>
<dbReference type="Proteomes" id="UP000067523">
    <property type="component" value="Chromosome"/>
</dbReference>
<name>A0A0U2XBY6_9ENTE</name>
<keyword evidence="2" id="KW-1185">Reference proteome</keyword>
<dbReference type="RefSeq" id="WP_208929529.1">
    <property type="nucleotide sequence ID" value="NZ_CP013655.1"/>
</dbReference>
<evidence type="ECO:0000313" key="2">
    <source>
        <dbReference type="Proteomes" id="UP000067523"/>
    </source>
</evidence>
<dbReference type="EMBL" id="CP013655">
    <property type="protein sequence ID" value="ALS36273.1"/>
    <property type="molecule type" value="Genomic_DNA"/>
</dbReference>
<evidence type="ECO:0000313" key="1">
    <source>
        <dbReference type="EMBL" id="ALS36273.1"/>
    </source>
</evidence>
<accession>A0A0U2XBY6</accession>